<dbReference type="EMBL" id="BNAG01000001">
    <property type="protein sequence ID" value="GHE50596.1"/>
    <property type="molecule type" value="Genomic_DNA"/>
</dbReference>
<gene>
    <name evidence="3" type="primary">rfaF</name>
    <name evidence="3" type="ORF">GCM10011340_00650</name>
</gene>
<keyword evidence="4" id="KW-1185">Reference proteome</keyword>
<proteinExistence type="predicted"/>
<organism evidence="3 4">
    <name type="scientific">Roseivirga thermotolerans</name>
    <dbReference type="NCBI Taxonomy" id="1758176"/>
    <lineage>
        <taxon>Bacteria</taxon>
        <taxon>Pseudomonadati</taxon>
        <taxon>Bacteroidota</taxon>
        <taxon>Cytophagia</taxon>
        <taxon>Cytophagales</taxon>
        <taxon>Roseivirgaceae</taxon>
        <taxon>Roseivirga</taxon>
    </lineage>
</organism>
<dbReference type="RefSeq" id="WP_189628196.1">
    <property type="nucleotide sequence ID" value="NZ_BNAG01000001.1"/>
</dbReference>
<dbReference type="CDD" id="cd03789">
    <property type="entry name" value="GT9_LPS_heptosyltransferase"/>
    <property type="match status" value="1"/>
</dbReference>
<protein>
    <submittedName>
        <fullName evidence="3">ADP-heptosyltransferase</fullName>
    </submittedName>
</protein>
<evidence type="ECO:0000256" key="1">
    <source>
        <dbReference type="ARBA" id="ARBA00022676"/>
    </source>
</evidence>
<accession>A0ABQ3I4X3</accession>
<dbReference type="SUPFAM" id="SSF53756">
    <property type="entry name" value="UDP-Glycosyltransferase/glycogen phosphorylase"/>
    <property type="match status" value="1"/>
</dbReference>
<dbReference type="PANTHER" id="PTHR30160">
    <property type="entry name" value="TETRAACYLDISACCHARIDE 4'-KINASE-RELATED"/>
    <property type="match status" value="1"/>
</dbReference>
<reference evidence="4" key="1">
    <citation type="journal article" date="2019" name="Int. J. Syst. Evol. Microbiol.">
        <title>The Global Catalogue of Microorganisms (GCM) 10K type strain sequencing project: providing services to taxonomists for standard genome sequencing and annotation.</title>
        <authorList>
            <consortium name="The Broad Institute Genomics Platform"/>
            <consortium name="The Broad Institute Genome Sequencing Center for Infectious Disease"/>
            <person name="Wu L."/>
            <person name="Ma J."/>
        </authorList>
    </citation>
    <scope>NUCLEOTIDE SEQUENCE [LARGE SCALE GENOMIC DNA]</scope>
    <source>
        <strain evidence="4">CGMCC 1.15111</strain>
    </source>
</reference>
<keyword evidence="1" id="KW-0328">Glycosyltransferase</keyword>
<evidence type="ECO:0000313" key="3">
    <source>
        <dbReference type="EMBL" id="GHE50596.1"/>
    </source>
</evidence>
<sequence>MTKPFQKILVIQTAFIGDVILATGVLEKLHQHYPKARLDFLVRKGNEGLVKNHPFLNQTLIWDKKAGKYRNLLKMLKVIRAERYDLVVNIQRFANSGFLTAFSGAKIKVGFDKNPFSWAFGKKVPHEINNGKHEIERNHDLIAEFTDGTPSKPKLYPSNQDFEKVASLKAAPFICFAPASVWFTKQFPKEKWIEFLSTTDFQGKIYALGAPSDHALCDEIIQKSGHPNAENLCGKLSLLESAALMQAAQMNYVNDSAPMHLAGAMNAPTAAIFCSTIPEFGFGPLSDHSSVIQIEEPLTCRPCGLHGKKACPEGHFKCGFEVKTDSLTGAAYNTP</sequence>
<dbReference type="Gene3D" id="3.40.50.2000">
    <property type="entry name" value="Glycogen Phosphorylase B"/>
    <property type="match status" value="2"/>
</dbReference>
<name>A0ABQ3I4X3_9BACT</name>
<dbReference type="Proteomes" id="UP000658258">
    <property type="component" value="Unassembled WGS sequence"/>
</dbReference>
<evidence type="ECO:0000313" key="4">
    <source>
        <dbReference type="Proteomes" id="UP000658258"/>
    </source>
</evidence>
<keyword evidence="2" id="KW-0808">Transferase</keyword>
<comment type="caution">
    <text evidence="3">The sequence shown here is derived from an EMBL/GenBank/DDBJ whole genome shotgun (WGS) entry which is preliminary data.</text>
</comment>
<dbReference type="PANTHER" id="PTHR30160:SF1">
    <property type="entry name" value="LIPOPOLYSACCHARIDE 1,2-N-ACETYLGLUCOSAMINETRANSFERASE-RELATED"/>
    <property type="match status" value="1"/>
</dbReference>
<dbReference type="Pfam" id="PF01075">
    <property type="entry name" value="Glyco_transf_9"/>
    <property type="match status" value="1"/>
</dbReference>
<evidence type="ECO:0000256" key="2">
    <source>
        <dbReference type="ARBA" id="ARBA00022679"/>
    </source>
</evidence>
<dbReference type="InterPro" id="IPR051199">
    <property type="entry name" value="LPS_LOS_Heptosyltrfase"/>
</dbReference>
<dbReference type="InterPro" id="IPR002201">
    <property type="entry name" value="Glyco_trans_9"/>
</dbReference>